<name>A0ACC6KRX0_9SPHI</name>
<gene>
    <name evidence="1" type="ORF">J2X78_000498</name>
</gene>
<protein>
    <submittedName>
        <fullName evidence="1">Uncharacterized protein</fullName>
    </submittedName>
</protein>
<dbReference type="Proteomes" id="UP001246858">
    <property type="component" value="Unassembled WGS sequence"/>
</dbReference>
<sequence>MKNKILLAILLPLCGCQKLVDLDVPKTSLVASTAFSDQTTTTSAISGMYATLYKVSSSYAWGMSLLTGLLADELSFNGTTWEQYQNNSLIANESLVGRTWYTSYYGIYQANAIVEGVSKSNFPEAFKNQAIGEALFIRAFCHFYMVNLFGDVPLITTTNTETNRLSPRVAAADVYAQIIADLERAQSILPVTYASGTNRTRVNKYAAAALLARVYLYQKNYVAAEAKATEVITAMNGNVPLYTMVDPSVAFLIASNEAIWSFDSSDNGFPPIGTQTVPNANAVPNFTILPGLFSAFELTDKRKTTWIGVSAGQNYPNKYRTKTKLNLEFDVVLRLAEQYLIRAEARAYQNKPGFGEADVNVVRGRAGLGGLIFGSQAQSLTAIAKERRVELFAEWGHRWMDLKRTGQVDAVNGALKPAFWQSTDALLPIPTVEIANNPNLVPNPGYF</sequence>
<evidence type="ECO:0000313" key="2">
    <source>
        <dbReference type="Proteomes" id="UP001246858"/>
    </source>
</evidence>
<dbReference type="EMBL" id="JAVDTF010000001">
    <property type="protein sequence ID" value="MDR6781946.1"/>
    <property type="molecule type" value="Genomic_DNA"/>
</dbReference>
<organism evidence="1 2">
    <name type="scientific">Pedobacter africanus</name>
    <dbReference type="NCBI Taxonomy" id="151894"/>
    <lineage>
        <taxon>Bacteria</taxon>
        <taxon>Pseudomonadati</taxon>
        <taxon>Bacteroidota</taxon>
        <taxon>Sphingobacteriia</taxon>
        <taxon>Sphingobacteriales</taxon>
        <taxon>Sphingobacteriaceae</taxon>
        <taxon>Pedobacter</taxon>
    </lineage>
</organism>
<keyword evidence="2" id="KW-1185">Reference proteome</keyword>
<accession>A0ACC6KRX0</accession>
<comment type="caution">
    <text evidence="1">The sequence shown here is derived from an EMBL/GenBank/DDBJ whole genome shotgun (WGS) entry which is preliminary data.</text>
</comment>
<proteinExistence type="predicted"/>
<evidence type="ECO:0000313" key="1">
    <source>
        <dbReference type="EMBL" id="MDR6781946.1"/>
    </source>
</evidence>
<reference evidence="1" key="1">
    <citation type="submission" date="2023-07" db="EMBL/GenBank/DDBJ databases">
        <title>Sorghum-associated microbial communities from plants grown in Nebraska, USA.</title>
        <authorList>
            <person name="Schachtman D."/>
        </authorList>
    </citation>
    <scope>NUCLEOTIDE SEQUENCE</scope>
    <source>
        <strain evidence="1">2697</strain>
    </source>
</reference>